<organism evidence="5">
    <name type="scientific">Oryza barthii</name>
    <dbReference type="NCBI Taxonomy" id="65489"/>
    <lineage>
        <taxon>Eukaryota</taxon>
        <taxon>Viridiplantae</taxon>
        <taxon>Streptophyta</taxon>
        <taxon>Embryophyta</taxon>
        <taxon>Tracheophyta</taxon>
        <taxon>Spermatophyta</taxon>
        <taxon>Magnoliopsida</taxon>
        <taxon>Liliopsida</taxon>
        <taxon>Poales</taxon>
        <taxon>Poaceae</taxon>
        <taxon>BOP clade</taxon>
        <taxon>Oryzoideae</taxon>
        <taxon>Oryzeae</taxon>
        <taxon>Oryzinae</taxon>
        <taxon>Oryza</taxon>
    </lineage>
</organism>
<dbReference type="Gramene" id="OBART06G24210.1">
    <property type="protein sequence ID" value="OBART06G24210.1"/>
    <property type="gene ID" value="OBART06G24210"/>
</dbReference>
<dbReference type="STRING" id="65489.A0A0D3GJQ9"/>
<dbReference type="InterPro" id="IPR008974">
    <property type="entry name" value="TRAF-like"/>
</dbReference>
<name>A0A0D3GJQ9_9ORYZ</name>
<evidence type="ECO:0008006" key="7">
    <source>
        <dbReference type="Google" id="ProtNLM"/>
    </source>
</evidence>
<sequence>MSFSSWNLTEATSAVHDITVNGYSATKSSGENDFPSRRLTVGGYEWEIRYYPKVFVAHGDYRIAFRLVFLGPAGARGVNASFSCRLMDHRSTWTEARWRDASGNQHDCRAETVSRKFHLTRESSDWVKLIKQDDLERSPAILACDSFRVRCVITVLKDPQYTTVLPATAQRRRAPWPPVGTAHLCAAAVLAIATFAGTETRKQNKMERSSSKPVIALVLLVVCIVSCFEVVTAQYDGSSSNGAAATGPMAAGGNCSLVVAAAVLAIATSTSMGYSATKAMAKHEHVSSKRLTVAGYAWEIHYTPGHDAHWHYWVAFKLVFLGVGEQAQRAGGDDDDNDAGALLPGAPVDHALPCFRGEERQSHAFGSANESSPWVLPVKRRELEASGFITGDSFAVRCTITVLSKNTINSAEPSPDLHLQLGELLRSGRFADVEFIVSGVSIAAHRCVLAARSPSLAAAVLKGGTRKKDGSVRVEVKDDMRAGVFRALLHFIYTDTLMELDWREDGSDPLLPRTMVMSLNEAAGRYGLERLKQICENMLGFDDACSADCAVM</sequence>
<dbReference type="eggNOG" id="KOG1987">
    <property type="taxonomic scope" value="Eukaryota"/>
</dbReference>
<comment type="pathway">
    <text evidence="1">Protein modification; protein ubiquitination.</text>
</comment>
<evidence type="ECO:0000313" key="5">
    <source>
        <dbReference type="EnsemblPlants" id="OBART06G24210.1"/>
    </source>
</evidence>
<dbReference type="Proteomes" id="UP000026960">
    <property type="component" value="Chromosome 6"/>
</dbReference>
<dbReference type="PROSITE" id="PS50097">
    <property type="entry name" value="BTB"/>
    <property type="match status" value="1"/>
</dbReference>
<keyword evidence="2" id="KW-0472">Membrane</keyword>
<dbReference type="SUPFAM" id="SSF54695">
    <property type="entry name" value="POZ domain"/>
    <property type="match status" value="1"/>
</dbReference>
<dbReference type="GO" id="GO:0016567">
    <property type="term" value="P:protein ubiquitination"/>
    <property type="evidence" value="ECO:0007669"/>
    <property type="project" value="InterPro"/>
</dbReference>
<dbReference type="EnsemblPlants" id="OBART06G24210.1">
    <property type="protein sequence ID" value="OBART06G24210.1"/>
    <property type="gene ID" value="OBART06G24210"/>
</dbReference>
<protein>
    <recommendedName>
        <fullName evidence="7">BTB domain-containing protein</fullName>
    </recommendedName>
</protein>
<dbReference type="PANTHER" id="PTHR26379:SF191">
    <property type="entry name" value="OS06G0251200 PROTEIN"/>
    <property type="match status" value="1"/>
</dbReference>
<dbReference type="HOGENOM" id="CLU_536807_0_0_1"/>
<dbReference type="InterPro" id="IPR045005">
    <property type="entry name" value="BPM1-6"/>
</dbReference>
<evidence type="ECO:0000256" key="2">
    <source>
        <dbReference type="SAM" id="Phobius"/>
    </source>
</evidence>
<dbReference type="Pfam" id="PF22486">
    <property type="entry name" value="MATH_2"/>
    <property type="match status" value="1"/>
</dbReference>
<evidence type="ECO:0000259" key="4">
    <source>
        <dbReference type="PROSITE" id="PS50144"/>
    </source>
</evidence>
<dbReference type="PaxDb" id="65489-OBART06G24210.1"/>
<dbReference type="PROSITE" id="PS50144">
    <property type="entry name" value="MATH"/>
    <property type="match status" value="1"/>
</dbReference>
<accession>A0A0D3GJQ9</accession>
<dbReference type="SUPFAM" id="SSF49599">
    <property type="entry name" value="TRAF domain-like"/>
    <property type="match status" value="2"/>
</dbReference>
<dbReference type="AlphaFoldDB" id="A0A0D3GJQ9"/>
<dbReference type="Pfam" id="PF00651">
    <property type="entry name" value="BTB"/>
    <property type="match status" value="1"/>
</dbReference>
<feature type="transmembrane region" description="Helical" evidence="2">
    <location>
        <begin position="214"/>
        <end position="231"/>
    </location>
</feature>
<feature type="domain" description="MATH" evidence="4">
    <location>
        <begin position="13"/>
        <end position="153"/>
    </location>
</feature>
<proteinExistence type="predicted"/>
<feature type="domain" description="BTB" evidence="3">
    <location>
        <begin position="431"/>
        <end position="501"/>
    </location>
</feature>
<feature type="transmembrane region" description="Helical" evidence="2">
    <location>
        <begin position="175"/>
        <end position="193"/>
    </location>
</feature>
<dbReference type="SMART" id="SM00225">
    <property type="entry name" value="BTB"/>
    <property type="match status" value="1"/>
</dbReference>
<dbReference type="Gene3D" id="2.60.210.10">
    <property type="entry name" value="Apoptosis, Tumor Necrosis Factor Receptor Associated Protein 2, Chain A"/>
    <property type="match status" value="1"/>
</dbReference>
<keyword evidence="6" id="KW-1185">Reference proteome</keyword>
<dbReference type="Gene3D" id="3.30.710.10">
    <property type="entry name" value="Potassium Channel Kv1.1, Chain A"/>
    <property type="match status" value="1"/>
</dbReference>
<dbReference type="InterPro" id="IPR002083">
    <property type="entry name" value="MATH/TRAF_dom"/>
</dbReference>
<dbReference type="CDD" id="cd00121">
    <property type="entry name" value="MATH"/>
    <property type="match status" value="1"/>
</dbReference>
<reference evidence="5" key="1">
    <citation type="journal article" date="2009" name="Rice">
        <title>De Novo Next Generation Sequencing of Plant Genomes.</title>
        <authorList>
            <person name="Rounsley S."/>
            <person name="Marri P.R."/>
            <person name="Yu Y."/>
            <person name="He R."/>
            <person name="Sisneros N."/>
            <person name="Goicoechea J.L."/>
            <person name="Lee S.J."/>
            <person name="Angelova A."/>
            <person name="Kudrna D."/>
            <person name="Luo M."/>
            <person name="Affourtit J."/>
            <person name="Desany B."/>
            <person name="Knight J."/>
            <person name="Niazi F."/>
            <person name="Egholm M."/>
            <person name="Wing R.A."/>
        </authorList>
    </citation>
    <scope>NUCLEOTIDE SEQUENCE [LARGE SCALE GENOMIC DNA]</scope>
    <source>
        <strain evidence="5">cv. IRGC 105608</strain>
    </source>
</reference>
<dbReference type="InterPro" id="IPR011333">
    <property type="entry name" value="SKP1/BTB/POZ_sf"/>
</dbReference>
<evidence type="ECO:0000256" key="1">
    <source>
        <dbReference type="ARBA" id="ARBA00004906"/>
    </source>
</evidence>
<dbReference type="PANTHER" id="PTHR26379">
    <property type="entry name" value="BTB/POZ AND MATH DOMAIN-CONTAINING PROTEIN 1"/>
    <property type="match status" value="1"/>
</dbReference>
<dbReference type="InterPro" id="IPR000210">
    <property type="entry name" value="BTB/POZ_dom"/>
</dbReference>
<keyword evidence="2" id="KW-0812">Transmembrane</keyword>
<feature type="transmembrane region" description="Helical" evidence="2">
    <location>
        <begin position="251"/>
        <end position="274"/>
    </location>
</feature>
<reference evidence="5" key="2">
    <citation type="submission" date="2015-03" db="UniProtKB">
        <authorList>
            <consortium name="EnsemblPlants"/>
        </authorList>
    </citation>
    <scope>IDENTIFICATION</scope>
</reference>
<keyword evidence="2" id="KW-1133">Transmembrane helix</keyword>
<evidence type="ECO:0000259" key="3">
    <source>
        <dbReference type="PROSITE" id="PS50097"/>
    </source>
</evidence>
<evidence type="ECO:0000313" key="6">
    <source>
        <dbReference type="Proteomes" id="UP000026960"/>
    </source>
</evidence>